<accession>A0ACB7GW99</accession>
<reference evidence="2" key="1">
    <citation type="journal article" date="2016" name="Nat. Biotechnol.">
        <title>Sequencing wild and cultivated cassava and related species reveals extensive interspecific hybridization and genetic diversity.</title>
        <authorList>
            <person name="Bredeson J.V."/>
            <person name="Lyons J.B."/>
            <person name="Prochnik S.E."/>
            <person name="Wu G.A."/>
            <person name="Ha C.M."/>
            <person name="Edsinger-Gonzales E."/>
            <person name="Grimwood J."/>
            <person name="Schmutz J."/>
            <person name="Rabbi I.Y."/>
            <person name="Egesi C."/>
            <person name="Nauluvula P."/>
            <person name="Lebot V."/>
            <person name="Ndunguru J."/>
            <person name="Mkamilo G."/>
            <person name="Bart R.S."/>
            <person name="Setter T.L."/>
            <person name="Gleadow R.M."/>
            <person name="Kulakow P."/>
            <person name="Ferguson M.E."/>
            <person name="Rounsley S."/>
            <person name="Rokhsar D.S."/>
        </authorList>
    </citation>
    <scope>NUCLEOTIDE SEQUENCE [LARGE SCALE GENOMIC DNA]</scope>
    <source>
        <strain evidence="2">cv. AM560-2</strain>
    </source>
</reference>
<name>A0ACB7GW99_MANES</name>
<gene>
    <name evidence="1" type="ORF">MANES_11G151001v8</name>
</gene>
<dbReference type="Proteomes" id="UP000091857">
    <property type="component" value="Chromosome 11"/>
</dbReference>
<evidence type="ECO:0000313" key="2">
    <source>
        <dbReference type="Proteomes" id="UP000091857"/>
    </source>
</evidence>
<organism evidence="1 2">
    <name type="scientific">Manihot esculenta</name>
    <name type="common">Cassava</name>
    <name type="synonym">Jatropha manihot</name>
    <dbReference type="NCBI Taxonomy" id="3983"/>
    <lineage>
        <taxon>Eukaryota</taxon>
        <taxon>Viridiplantae</taxon>
        <taxon>Streptophyta</taxon>
        <taxon>Embryophyta</taxon>
        <taxon>Tracheophyta</taxon>
        <taxon>Spermatophyta</taxon>
        <taxon>Magnoliopsida</taxon>
        <taxon>eudicotyledons</taxon>
        <taxon>Gunneridae</taxon>
        <taxon>Pentapetalae</taxon>
        <taxon>rosids</taxon>
        <taxon>fabids</taxon>
        <taxon>Malpighiales</taxon>
        <taxon>Euphorbiaceae</taxon>
        <taxon>Crotonoideae</taxon>
        <taxon>Manihoteae</taxon>
        <taxon>Manihot</taxon>
    </lineage>
</organism>
<protein>
    <submittedName>
        <fullName evidence="1">Uncharacterized protein</fullName>
    </submittedName>
</protein>
<comment type="caution">
    <text evidence="1">The sequence shown here is derived from an EMBL/GenBank/DDBJ whole genome shotgun (WGS) entry which is preliminary data.</text>
</comment>
<dbReference type="EMBL" id="CM004397">
    <property type="protein sequence ID" value="KAG8644642.1"/>
    <property type="molecule type" value="Genomic_DNA"/>
</dbReference>
<proteinExistence type="predicted"/>
<keyword evidence="2" id="KW-1185">Reference proteome</keyword>
<sequence>MEQALKSQVTKTPFIEFSRKERKEKRKLHQLYSLLLLSPSFSQNLRLPLFQLSNGSCLETFIRLLKFQERESESSSWNLEVASLKLTGEGMSKSPFR</sequence>
<evidence type="ECO:0000313" key="1">
    <source>
        <dbReference type="EMBL" id="KAG8644642.1"/>
    </source>
</evidence>